<evidence type="ECO:0000256" key="6">
    <source>
        <dbReference type="ARBA" id="ARBA00022884"/>
    </source>
</evidence>
<dbReference type="InterPro" id="IPR011032">
    <property type="entry name" value="GroES-like_sf"/>
</dbReference>
<evidence type="ECO:0000256" key="4">
    <source>
        <dbReference type="ARBA" id="ARBA00022490"/>
    </source>
</evidence>
<evidence type="ECO:0000256" key="5">
    <source>
        <dbReference type="ARBA" id="ARBA00022857"/>
    </source>
</evidence>
<evidence type="ECO:0000256" key="2">
    <source>
        <dbReference type="ARBA" id="ARBA00010371"/>
    </source>
</evidence>
<dbReference type="InterPro" id="IPR002364">
    <property type="entry name" value="Quin_OxRdtase/zeta-crystal_CS"/>
</dbReference>
<dbReference type="Proteomes" id="UP001432027">
    <property type="component" value="Unassembled WGS sequence"/>
</dbReference>
<dbReference type="InterPro" id="IPR020843">
    <property type="entry name" value="ER"/>
</dbReference>
<dbReference type="InterPro" id="IPR036291">
    <property type="entry name" value="NAD(P)-bd_dom_sf"/>
</dbReference>
<comment type="subcellular location">
    <subcellularLocation>
        <location evidence="1">Cytoplasm</location>
    </subcellularLocation>
</comment>
<comment type="subunit">
    <text evidence="3">Homotetramer.</text>
</comment>
<dbReference type="GO" id="GO:0005829">
    <property type="term" value="C:cytosol"/>
    <property type="evidence" value="ECO:0007669"/>
    <property type="project" value="TreeGrafter"/>
</dbReference>
<dbReference type="PANTHER" id="PTHR44154">
    <property type="entry name" value="QUINONE OXIDOREDUCTASE"/>
    <property type="match status" value="1"/>
</dbReference>
<keyword evidence="6" id="KW-0694">RNA-binding</keyword>
<dbReference type="GO" id="GO:0070402">
    <property type="term" value="F:NADPH binding"/>
    <property type="evidence" value="ECO:0007669"/>
    <property type="project" value="TreeGrafter"/>
</dbReference>
<dbReference type="FunFam" id="3.40.50.720:FF:000244">
    <property type="entry name" value="quinone oxidoreductase"/>
    <property type="match status" value="1"/>
</dbReference>
<dbReference type="SUPFAM" id="SSF51735">
    <property type="entry name" value="NAD(P)-binding Rossmann-fold domains"/>
    <property type="match status" value="1"/>
</dbReference>
<evidence type="ECO:0000256" key="3">
    <source>
        <dbReference type="ARBA" id="ARBA00011881"/>
    </source>
</evidence>
<dbReference type="InterPro" id="IPR013149">
    <property type="entry name" value="ADH-like_C"/>
</dbReference>
<evidence type="ECO:0000313" key="9">
    <source>
        <dbReference type="EMBL" id="GMT01047.1"/>
    </source>
</evidence>
<comment type="similarity">
    <text evidence="2">Belongs to the zinc-containing alcohol dehydrogenase family. Quinone oxidoreductase subfamily.</text>
</comment>
<dbReference type="InterPro" id="IPR013154">
    <property type="entry name" value="ADH-like_N"/>
</dbReference>
<evidence type="ECO:0000313" key="10">
    <source>
        <dbReference type="Proteomes" id="UP001432027"/>
    </source>
</evidence>
<dbReference type="Gene3D" id="3.90.180.10">
    <property type="entry name" value="Medium-chain alcohol dehydrogenases, catalytic domain"/>
    <property type="match status" value="1"/>
</dbReference>
<dbReference type="SUPFAM" id="SSF50129">
    <property type="entry name" value="GroES-like"/>
    <property type="match status" value="1"/>
</dbReference>
<dbReference type="GO" id="GO:0008270">
    <property type="term" value="F:zinc ion binding"/>
    <property type="evidence" value="ECO:0007669"/>
    <property type="project" value="InterPro"/>
</dbReference>
<feature type="domain" description="Enoyl reductase (ER)" evidence="8">
    <location>
        <begin position="37"/>
        <end position="346"/>
    </location>
</feature>
<dbReference type="PROSITE" id="PS01162">
    <property type="entry name" value="QOR_ZETA_CRYSTAL"/>
    <property type="match status" value="1"/>
</dbReference>
<keyword evidence="10" id="KW-1185">Reference proteome</keyword>
<sequence>THHTVFKAELCMISRGVLSSTLRSVSTMRGAIVSTFGGPENIVVKDDLPTPSISSPNQVLIDVHSAGINPVDTYIRAGTYAKLPDLPYVPGRDGCGVVREVGSGVTHVKAGDRVWFLAPNGASAEVTVATEVFPLPDALLFIEGGCLGIPYLTAHRALFTRGHLKKSDRVLIHGASGGVGLASCQLARFFGASLVVGTAGTKQGEDTVARNGAHHTVCHRDANYVDELRKIAPEGFDLIIEMLANVNLATDLNLLSRGGRVGIVGNRGEITINPRAFMQKESSAYGVMLSGATDEEMTGCSEMISSLFSSTEYRPVSSRIYSLDEFPQSHKDIVDPSLAAVGNRVVQIRK</sequence>
<reference evidence="9" key="1">
    <citation type="submission" date="2023-10" db="EMBL/GenBank/DDBJ databases">
        <title>Genome assembly of Pristionchus species.</title>
        <authorList>
            <person name="Yoshida K."/>
            <person name="Sommer R.J."/>
        </authorList>
    </citation>
    <scope>NUCLEOTIDE SEQUENCE</scope>
    <source>
        <strain evidence="9">RS0144</strain>
    </source>
</reference>
<dbReference type="GO" id="GO:0003960">
    <property type="term" value="F:quinone reductase (NADPH) activity"/>
    <property type="evidence" value="ECO:0007669"/>
    <property type="project" value="TreeGrafter"/>
</dbReference>
<keyword evidence="4" id="KW-0963">Cytoplasm</keyword>
<dbReference type="PANTHER" id="PTHR44154:SF1">
    <property type="entry name" value="QUINONE OXIDOREDUCTASE"/>
    <property type="match status" value="1"/>
</dbReference>
<dbReference type="InterPro" id="IPR051603">
    <property type="entry name" value="Zinc-ADH_QOR/CCCR"/>
</dbReference>
<dbReference type="AlphaFoldDB" id="A0AAV5U3V5"/>
<dbReference type="EMBL" id="BTSX01000005">
    <property type="protein sequence ID" value="GMT01047.1"/>
    <property type="molecule type" value="Genomic_DNA"/>
</dbReference>
<protein>
    <recommendedName>
        <fullName evidence="8">Enoyl reductase (ER) domain-containing protein</fullName>
    </recommendedName>
</protein>
<evidence type="ECO:0000256" key="1">
    <source>
        <dbReference type="ARBA" id="ARBA00004496"/>
    </source>
</evidence>
<accession>A0AAV5U3V5</accession>
<gene>
    <name evidence="9" type="ORF">PENTCL1PPCAC_23221</name>
</gene>
<dbReference type="Gene3D" id="3.40.50.720">
    <property type="entry name" value="NAD(P)-binding Rossmann-like Domain"/>
    <property type="match status" value="1"/>
</dbReference>
<keyword evidence="7" id="KW-0007">Acetylation</keyword>
<keyword evidence="5" id="KW-0521">NADP</keyword>
<feature type="non-terminal residue" evidence="9">
    <location>
        <position position="1"/>
    </location>
</feature>
<evidence type="ECO:0000256" key="7">
    <source>
        <dbReference type="ARBA" id="ARBA00022990"/>
    </source>
</evidence>
<proteinExistence type="inferred from homology"/>
<dbReference type="SMART" id="SM00829">
    <property type="entry name" value="PKS_ER"/>
    <property type="match status" value="1"/>
</dbReference>
<evidence type="ECO:0000259" key="8">
    <source>
        <dbReference type="SMART" id="SM00829"/>
    </source>
</evidence>
<comment type="caution">
    <text evidence="9">The sequence shown here is derived from an EMBL/GenBank/DDBJ whole genome shotgun (WGS) entry which is preliminary data.</text>
</comment>
<organism evidence="9 10">
    <name type="scientific">Pristionchus entomophagus</name>
    <dbReference type="NCBI Taxonomy" id="358040"/>
    <lineage>
        <taxon>Eukaryota</taxon>
        <taxon>Metazoa</taxon>
        <taxon>Ecdysozoa</taxon>
        <taxon>Nematoda</taxon>
        <taxon>Chromadorea</taxon>
        <taxon>Rhabditida</taxon>
        <taxon>Rhabditina</taxon>
        <taxon>Diplogasteromorpha</taxon>
        <taxon>Diplogasteroidea</taxon>
        <taxon>Neodiplogasteridae</taxon>
        <taxon>Pristionchus</taxon>
    </lineage>
</organism>
<dbReference type="Pfam" id="PF00107">
    <property type="entry name" value="ADH_zinc_N"/>
    <property type="match status" value="1"/>
</dbReference>
<dbReference type="CDD" id="cd08253">
    <property type="entry name" value="zeta_crystallin"/>
    <property type="match status" value="1"/>
</dbReference>
<dbReference type="Pfam" id="PF08240">
    <property type="entry name" value="ADH_N"/>
    <property type="match status" value="1"/>
</dbReference>
<dbReference type="GO" id="GO:0003730">
    <property type="term" value="F:mRNA 3'-UTR binding"/>
    <property type="evidence" value="ECO:0007669"/>
    <property type="project" value="TreeGrafter"/>
</dbReference>
<name>A0AAV5U3V5_9BILA</name>